<protein>
    <submittedName>
        <fullName evidence="1">Uncharacterized protein</fullName>
    </submittedName>
</protein>
<evidence type="ECO:0000313" key="1">
    <source>
        <dbReference type="EMBL" id="KAB1179730.1"/>
    </source>
</evidence>
<dbReference type="RefSeq" id="WP_151182909.1">
    <property type="nucleotide sequence ID" value="NZ_VZUQ01000070.1"/>
</dbReference>
<reference evidence="1 2" key="1">
    <citation type="submission" date="2019-09" db="EMBL/GenBank/DDBJ databases">
        <title>Photobacterium damselae subsp. damselae CDC-2227-81, a human clinical isolate.</title>
        <authorList>
            <person name="Osorio C.R."/>
        </authorList>
    </citation>
    <scope>NUCLEOTIDE SEQUENCE [LARGE SCALE GENOMIC DNA]</scope>
    <source>
        <strain evidence="1 2">CDC-2227-81</strain>
    </source>
</reference>
<name>A0AAD3WWX5_PHODD</name>
<gene>
    <name evidence="1" type="ORF">F6450_12715</name>
</gene>
<proteinExistence type="predicted"/>
<dbReference type="Proteomes" id="UP000480943">
    <property type="component" value="Unassembled WGS sequence"/>
</dbReference>
<comment type="caution">
    <text evidence="1">The sequence shown here is derived from an EMBL/GenBank/DDBJ whole genome shotgun (WGS) entry which is preliminary data.</text>
</comment>
<dbReference type="AlphaFoldDB" id="A0AAD3WWX5"/>
<sequence>MGGGGDEVQESEAQKAAAEVADKQWNIYSNDLKGFEDTFISRVDGFNSAQNMADTKQNVDLNYASSFGKAREQTHQNLTANGLDPSGAKYQSTMNDIQVEQTLDQADTVNRAQTAEQDRYLGGLQDVVALGAGQKGEALAGMGDVADNSLRKSIVDAEDAFNRKAANAQLAGTAMGAGLRYGLRNVGDIGWGKTSLNGTRVDGVSTVKPISNYDHTQNPNGTMMA</sequence>
<organism evidence="1 2">
    <name type="scientific">Photobacterium damselae subsp. damselae</name>
    <name type="common">Listonella damsela</name>
    <dbReference type="NCBI Taxonomy" id="85581"/>
    <lineage>
        <taxon>Bacteria</taxon>
        <taxon>Pseudomonadati</taxon>
        <taxon>Pseudomonadota</taxon>
        <taxon>Gammaproteobacteria</taxon>
        <taxon>Vibrionales</taxon>
        <taxon>Vibrionaceae</taxon>
        <taxon>Photobacterium</taxon>
    </lineage>
</organism>
<evidence type="ECO:0000313" key="2">
    <source>
        <dbReference type="Proteomes" id="UP000480943"/>
    </source>
</evidence>
<accession>A0AAD3WWX5</accession>
<dbReference type="EMBL" id="VZUQ01000070">
    <property type="protein sequence ID" value="KAB1179730.1"/>
    <property type="molecule type" value="Genomic_DNA"/>
</dbReference>